<dbReference type="InterPro" id="IPR012337">
    <property type="entry name" value="RNaseH-like_sf"/>
</dbReference>
<dbReference type="SUPFAM" id="SSF53098">
    <property type="entry name" value="Ribonuclease H-like"/>
    <property type="match status" value="1"/>
</dbReference>
<dbReference type="GO" id="GO:0006139">
    <property type="term" value="P:nucleobase-containing compound metabolic process"/>
    <property type="evidence" value="ECO:0007669"/>
    <property type="project" value="InterPro"/>
</dbReference>
<dbReference type="Proteomes" id="UP000483820">
    <property type="component" value="Chromosome I"/>
</dbReference>
<dbReference type="GO" id="GO:0003676">
    <property type="term" value="F:nucleic acid binding"/>
    <property type="evidence" value="ECO:0007669"/>
    <property type="project" value="InterPro"/>
</dbReference>
<dbReference type="GO" id="GO:0008408">
    <property type="term" value="F:3'-5' exonuclease activity"/>
    <property type="evidence" value="ECO:0007669"/>
    <property type="project" value="InterPro"/>
</dbReference>
<evidence type="ECO:0000313" key="2">
    <source>
        <dbReference type="EMBL" id="KAF1771262.1"/>
    </source>
</evidence>
<accession>A0A6A5HYF6</accession>
<proteinExistence type="predicted"/>
<comment type="caution">
    <text evidence="2">The sequence shown here is derived from an EMBL/GenBank/DDBJ whole genome shotgun (WGS) entry which is preliminary data.</text>
</comment>
<sequence length="231" mass="27624">MVYFSRTFHFNQTQLKAIRIAMKELEQDRNLVTFGPETSLQLDKEERKELKNEKLRTLDIQQGTGMPLLKMVDDWAGVKIFKTETMSDWTVQTLRHDQIHYAAMDAIALHYINIKSDVDWSFNPAKMLNPDSTFRTPTFFNPKKPNSTQLEMLGDICDDLLEIEDVVDWMQEFDVCITLKKIRKKLEAVRTWEKEWKWDKYWKLFAERQVHCMEDIRTSRQRDRDQLDNLP</sequence>
<dbReference type="RefSeq" id="XP_003098282.2">
    <property type="nucleotide sequence ID" value="XM_003098234.2"/>
</dbReference>
<evidence type="ECO:0000313" key="3">
    <source>
        <dbReference type="Proteomes" id="UP000483820"/>
    </source>
</evidence>
<name>A0A6A5HYF6_CAERE</name>
<dbReference type="Pfam" id="PF01612">
    <property type="entry name" value="DNA_pol_A_exo1"/>
    <property type="match status" value="1"/>
</dbReference>
<dbReference type="GeneID" id="9800606"/>
<reference evidence="2 3" key="1">
    <citation type="submission" date="2019-12" db="EMBL/GenBank/DDBJ databases">
        <title>Chromosome-level assembly of the Caenorhabditis remanei genome.</title>
        <authorList>
            <person name="Teterina A.A."/>
            <person name="Willis J.H."/>
            <person name="Phillips P.C."/>
        </authorList>
    </citation>
    <scope>NUCLEOTIDE SEQUENCE [LARGE SCALE GENOMIC DNA]</scope>
    <source>
        <strain evidence="2 3">PX506</strain>
        <tissue evidence="2">Whole organism</tissue>
    </source>
</reference>
<dbReference type="InterPro" id="IPR002562">
    <property type="entry name" value="3'-5'_exonuclease_dom"/>
</dbReference>
<dbReference type="EMBL" id="WUAV01000001">
    <property type="protein sequence ID" value="KAF1771262.1"/>
    <property type="molecule type" value="Genomic_DNA"/>
</dbReference>
<organism evidence="2 3">
    <name type="scientific">Caenorhabditis remanei</name>
    <name type="common">Caenorhabditis vulgaris</name>
    <dbReference type="NCBI Taxonomy" id="31234"/>
    <lineage>
        <taxon>Eukaryota</taxon>
        <taxon>Metazoa</taxon>
        <taxon>Ecdysozoa</taxon>
        <taxon>Nematoda</taxon>
        <taxon>Chromadorea</taxon>
        <taxon>Rhabditida</taxon>
        <taxon>Rhabditina</taxon>
        <taxon>Rhabditomorpha</taxon>
        <taxon>Rhabditoidea</taxon>
        <taxon>Rhabditidae</taxon>
        <taxon>Peloderinae</taxon>
        <taxon>Caenorhabditis</taxon>
    </lineage>
</organism>
<protein>
    <recommendedName>
        <fullName evidence="1">3'-5' exonuclease domain-containing protein</fullName>
    </recommendedName>
</protein>
<dbReference type="KEGG" id="crq:GCK72_003088"/>
<gene>
    <name evidence="2" type="ORF">GCK72_003088</name>
</gene>
<feature type="domain" description="3'-5' exonuclease" evidence="1">
    <location>
        <begin position="63"/>
        <end position="112"/>
    </location>
</feature>
<dbReference type="InterPro" id="IPR036397">
    <property type="entry name" value="RNaseH_sf"/>
</dbReference>
<dbReference type="AlphaFoldDB" id="A0A6A5HYF6"/>
<dbReference type="Gene3D" id="3.30.420.10">
    <property type="entry name" value="Ribonuclease H-like superfamily/Ribonuclease H"/>
    <property type="match status" value="1"/>
</dbReference>
<evidence type="ECO:0000259" key="1">
    <source>
        <dbReference type="Pfam" id="PF01612"/>
    </source>
</evidence>
<dbReference type="CTD" id="9800606"/>